<keyword evidence="7" id="KW-1185">Reference proteome</keyword>
<name>A0ABW6JFS7_STRCE</name>
<dbReference type="Pfam" id="PF00891">
    <property type="entry name" value="Methyltransf_2"/>
    <property type="match status" value="1"/>
</dbReference>
<dbReference type="InterPro" id="IPR036388">
    <property type="entry name" value="WH-like_DNA-bd_sf"/>
</dbReference>
<organism evidence="6 7">
    <name type="scientific">Streptomyces cellulosae</name>
    <dbReference type="NCBI Taxonomy" id="1968"/>
    <lineage>
        <taxon>Bacteria</taxon>
        <taxon>Bacillati</taxon>
        <taxon>Actinomycetota</taxon>
        <taxon>Actinomycetes</taxon>
        <taxon>Kitasatosporales</taxon>
        <taxon>Streptomycetaceae</taxon>
        <taxon>Streptomyces</taxon>
    </lineage>
</organism>
<accession>A0ABW6JFS7</accession>
<comment type="caution">
    <text evidence="6">The sequence shown here is derived from an EMBL/GenBank/DDBJ whole genome shotgun (WGS) entry which is preliminary data.</text>
</comment>
<evidence type="ECO:0000256" key="3">
    <source>
        <dbReference type="ARBA" id="ARBA00022691"/>
    </source>
</evidence>
<dbReference type="Gene3D" id="1.10.10.10">
    <property type="entry name" value="Winged helix-like DNA-binding domain superfamily/Winged helix DNA-binding domain"/>
    <property type="match status" value="1"/>
</dbReference>
<dbReference type="PIRSF" id="PIRSF005739">
    <property type="entry name" value="O-mtase"/>
    <property type="match status" value="1"/>
</dbReference>
<dbReference type="PANTHER" id="PTHR43712:SF2">
    <property type="entry name" value="O-METHYLTRANSFERASE CICE"/>
    <property type="match status" value="1"/>
</dbReference>
<dbReference type="SUPFAM" id="SSF53335">
    <property type="entry name" value="S-adenosyl-L-methionine-dependent methyltransferases"/>
    <property type="match status" value="1"/>
</dbReference>
<dbReference type="EMBL" id="JBHVBU010000016">
    <property type="protein sequence ID" value="MFE7963029.1"/>
    <property type="molecule type" value="Genomic_DNA"/>
</dbReference>
<reference evidence="6 7" key="1">
    <citation type="submission" date="2024-09" db="EMBL/GenBank/DDBJ databases">
        <title>The Natural Products Discovery Center: Release of the First 8490 Sequenced Strains for Exploring Actinobacteria Biosynthetic Diversity.</title>
        <authorList>
            <person name="Kalkreuter E."/>
            <person name="Kautsar S.A."/>
            <person name="Yang D."/>
            <person name="Bader C.D."/>
            <person name="Teijaro C.N."/>
            <person name="Fluegel L."/>
            <person name="Davis C.M."/>
            <person name="Simpson J.R."/>
            <person name="Lauterbach L."/>
            <person name="Steele A.D."/>
            <person name="Gui C."/>
            <person name="Meng S."/>
            <person name="Li G."/>
            <person name="Viehrig K."/>
            <person name="Ye F."/>
            <person name="Su P."/>
            <person name="Kiefer A.F."/>
            <person name="Nichols A."/>
            <person name="Cepeda A.J."/>
            <person name="Yan W."/>
            <person name="Fan B."/>
            <person name="Jiang Y."/>
            <person name="Adhikari A."/>
            <person name="Zheng C.-J."/>
            <person name="Schuster L."/>
            <person name="Cowan T.M."/>
            <person name="Smanski M.J."/>
            <person name="Chevrette M.G."/>
            <person name="De Carvalho L.P.S."/>
            <person name="Shen B."/>
        </authorList>
    </citation>
    <scope>NUCLEOTIDE SEQUENCE [LARGE SCALE GENOMIC DNA]</scope>
    <source>
        <strain evidence="6 7">NPDC057399</strain>
    </source>
</reference>
<gene>
    <name evidence="6" type="ORF">ACFU0X_08265</name>
</gene>
<dbReference type="SUPFAM" id="SSF46785">
    <property type="entry name" value="Winged helix' DNA-binding domain"/>
    <property type="match status" value="1"/>
</dbReference>
<keyword evidence="2" id="KW-0808">Transferase</keyword>
<protein>
    <submittedName>
        <fullName evidence="6">Methyltransferase</fullName>
    </submittedName>
</protein>
<dbReference type="RefSeq" id="WP_381725879.1">
    <property type="nucleotide sequence ID" value="NZ_JBHVBU010000016.1"/>
</dbReference>
<dbReference type="Pfam" id="PF08100">
    <property type="entry name" value="Dimerisation"/>
    <property type="match status" value="1"/>
</dbReference>
<dbReference type="PROSITE" id="PS51683">
    <property type="entry name" value="SAM_OMT_II"/>
    <property type="match status" value="1"/>
</dbReference>
<evidence type="ECO:0000313" key="7">
    <source>
        <dbReference type="Proteomes" id="UP001600650"/>
    </source>
</evidence>
<dbReference type="InterPro" id="IPR001077">
    <property type="entry name" value="COMT_C"/>
</dbReference>
<evidence type="ECO:0000256" key="2">
    <source>
        <dbReference type="ARBA" id="ARBA00022679"/>
    </source>
</evidence>
<dbReference type="GO" id="GO:0008168">
    <property type="term" value="F:methyltransferase activity"/>
    <property type="evidence" value="ECO:0007669"/>
    <property type="project" value="UniProtKB-KW"/>
</dbReference>
<evidence type="ECO:0000313" key="6">
    <source>
        <dbReference type="EMBL" id="MFE7963029.1"/>
    </source>
</evidence>
<dbReference type="InterPro" id="IPR029063">
    <property type="entry name" value="SAM-dependent_MTases_sf"/>
</dbReference>
<dbReference type="InterPro" id="IPR036390">
    <property type="entry name" value="WH_DNA-bd_sf"/>
</dbReference>
<feature type="domain" description="O-methyltransferase C-terminal" evidence="4">
    <location>
        <begin position="109"/>
        <end position="313"/>
    </location>
</feature>
<keyword evidence="3" id="KW-0949">S-adenosyl-L-methionine</keyword>
<dbReference type="Gene3D" id="3.40.50.150">
    <property type="entry name" value="Vaccinia Virus protein VP39"/>
    <property type="match status" value="1"/>
</dbReference>
<dbReference type="CDD" id="cd02440">
    <property type="entry name" value="AdoMet_MTases"/>
    <property type="match status" value="1"/>
</dbReference>
<feature type="domain" description="O-methyltransferase dimerisation" evidence="5">
    <location>
        <begin position="13"/>
        <end position="88"/>
    </location>
</feature>
<evidence type="ECO:0000256" key="1">
    <source>
        <dbReference type="ARBA" id="ARBA00022603"/>
    </source>
</evidence>
<keyword evidence="1 6" id="KW-0489">Methyltransferase</keyword>
<dbReference type="InterPro" id="IPR016461">
    <property type="entry name" value="COMT-like"/>
</dbReference>
<evidence type="ECO:0000259" key="5">
    <source>
        <dbReference type="Pfam" id="PF08100"/>
    </source>
</evidence>
<dbReference type="PANTHER" id="PTHR43712">
    <property type="entry name" value="PUTATIVE (AFU_ORTHOLOGUE AFUA_4G14580)-RELATED"/>
    <property type="match status" value="1"/>
</dbReference>
<dbReference type="Proteomes" id="UP001600650">
    <property type="component" value="Unassembled WGS sequence"/>
</dbReference>
<proteinExistence type="predicted"/>
<dbReference type="InterPro" id="IPR012967">
    <property type="entry name" value="COMT_dimerisation"/>
</dbReference>
<dbReference type="GO" id="GO:0032259">
    <property type="term" value="P:methylation"/>
    <property type="evidence" value="ECO:0007669"/>
    <property type="project" value="UniProtKB-KW"/>
</dbReference>
<evidence type="ECO:0000259" key="4">
    <source>
        <dbReference type="Pfam" id="PF00891"/>
    </source>
</evidence>
<sequence>MTVDVQATRDVVDIITGGWRAQALYTAVRLGLPDHVAAGCDNDVELAKATGASEGGVHRLMRLLVAMGVFTGSAATGYRGTRVSAALVDGPQSLRDMCLLYGEEFHSAWNHAPHAISTESSGFEVAYDQPFYAYLAEAPATARRFQRTMNAASMFFHRVPAAFDFEGKKVVDVGGGGGQLLATVLRAAPDATGTLLDREHMTAKAREYLHAEVGAKRVEVVDGDMFTGVPKGGDVYILCRVLAGHGDEDVVRVFEHCRRAMADASSRLLILDRFVEDENPTVLPALWDLHLLMTTGGEHRTADRVTRLLERAGLFVERTADLPMETTALVAAPRTPQRA</sequence>